<sequence length="631" mass="68715">MLPAPIASQTARGGGGQGAQRFAPLNSWPDNASLDKARRLLWPVKQKYGKQVSWADLLVFAGNCALESMGFKTFGFGFGREDIWEPEEIYWGPEDTWLGDERYSGDRELSGPLGAVQMGLIYVNPEGPNGQPDPVAAARDIRETFARMAMNDVETAALIAGGHTFGKTHGAGPADLVGPEPEGAPVEQQGLGWKSAFGTGVGKDAITSGLEVVWTPTPTKWDNTFLEILYGYDWELTKSPAGAWQWIPKDGAGAGTIPDPFDSTAGRTPTMLTTDLSLRLDPTYEKITRRWLDHPEEFAEEFAKAWYKLLHRDMGPVTRYLGPWVPEPQLWQDPVPSADDQLIGDADIAILKSRLLDSGLSVSQLVSTAWASAASFRSTDMRGGANGARIRLEPQKNWEVNEPAALSAVLQTIERVQQEFNQAGGAKVSLADLIVLGGTAAVEQAAKNAGQDITVSFTPGRTDATQEQTDIDSFDVLEPRADGFRNYLKGGEKIPAEILLVDRAYMLSLTPPEVTVLVGGLRALNANFGKTGHGVFTDRPETLTNDFFVNLLDMGTEWKPSKTDENVYDGVDRATGDPKYTATAVDLVFGSNSQLRALSEVYASEDAKQKFAEDFAAAWTKVMDLDRFDVN</sequence>
<comment type="catalytic activity">
    <reaction evidence="9 11">
        <text>H2O2 + AH2 = A + 2 H2O</text>
        <dbReference type="Rhea" id="RHEA:30275"/>
        <dbReference type="ChEBI" id="CHEBI:13193"/>
        <dbReference type="ChEBI" id="CHEBI:15377"/>
        <dbReference type="ChEBI" id="CHEBI:16240"/>
        <dbReference type="ChEBI" id="CHEBI:17499"/>
        <dbReference type="EC" id="1.11.1.21"/>
    </reaction>
</comment>
<keyword evidence="2 11" id="KW-0575">Peroxidase</keyword>
<dbReference type="GO" id="GO:0042744">
    <property type="term" value="P:hydrogen peroxide catabolic process"/>
    <property type="evidence" value="ECO:0007669"/>
    <property type="project" value="UniProtKB-KW"/>
</dbReference>
<dbReference type="GO" id="GO:0005829">
    <property type="term" value="C:cytosol"/>
    <property type="evidence" value="ECO:0007669"/>
    <property type="project" value="TreeGrafter"/>
</dbReference>
<organism evidence="14 15">
    <name type="scientific">Rhodococcus erythropolis</name>
    <name type="common">Arthrobacter picolinophilus</name>
    <dbReference type="NCBI Taxonomy" id="1833"/>
    <lineage>
        <taxon>Bacteria</taxon>
        <taxon>Bacillati</taxon>
        <taxon>Actinomycetota</taxon>
        <taxon>Actinomycetes</taxon>
        <taxon>Mycobacteriales</taxon>
        <taxon>Nocardiaceae</taxon>
        <taxon>Rhodococcus</taxon>
        <taxon>Rhodococcus erythropolis group</taxon>
    </lineage>
</organism>
<evidence type="ECO:0000256" key="6">
    <source>
        <dbReference type="ARBA" id="ARBA00023004"/>
    </source>
</evidence>
<dbReference type="PANTHER" id="PTHR30555:SF0">
    <property type="entry name" value="CATALASE-PEROXIDASE"/>
    <property type="match status" value="1"/>
</dbReference>
<dbReference type="PROSITE" id="PS50873">
    <property type="entry name" value="PEROXIDASE_4"/>
    <property type="match status" value="1"/>
</dbReference>
<evidence type="ECO:0000256" key="11">
    <source>
        <dbReference type="RuleBase" id="RU003451"/>
    </source>
</evidence>
<evidence type="ECO:0000256" key="3">
    <source>
        <dbReference type="ARBA" id="ARBA00022617"/>
    </source>
</evidence>
<feature type="region of interest" description="Disordered" evidence="12">
    <location>
        <begin position="1"/>
        <end position="20"/>
    </location>
</feature>
<keyword evidence="5 11" id="KW-0560">Oxidoreductase</keyword>
<evidence type="ECO:0000313" key="14">
    <source>
        <dbReference type="EMBL" id="QIP38559.1"/>
    </source>
</evidence>
<evidence type="ECO:0000256" key="10">
    <source>
        <dbReference type="ARBA" id="ARBA00060838"/>
    </source>
</evidence>
<accession>A0A6G9CNW7</accession>
<evidence type="ECO:0000313" key="15">
    <source>
        <dbReference type="Proteomes" id="UP000502345"/>
    </source>
</evidence>
<proteinExistence type="inferred from homology"/>
<dbReference type="InterPro" id="IPR000763">
    <property type="entry name" value="Catalase_peroxidase"/>
</dbReference>
<dbReference type="GO" id="GO:0070301">
    <property type="term" value="P:cellular response to hydrogen peroxide"/>
    <property type="evidence" value="ECO:0007669"/>
    <property type="project" value="TreeGrafter"/>
</dbReference>
<dbReference type="InterPro" id="IPR010255">
    <property type="entry name" value="Haem_peroxidase_sf"/>
</dbReference>
<evidence type="ECO:0000256" key="5">
    <source>
        <dbReference type="ARBA" id="ARBA00023002"/>
    </source>
</evidence>
<dbReference type="InterPro" id="IPR019793">
    <property type="entry name" value="Peroxidases_heam-ligand_BS"/>
</dbReference>
<protein>
    <recommendedName>
        <fullName evidence="11">Catalase-peroxidase</fullName>
        <ecNumber evidence="11">1.11.1.21</ecNumber>
    </recommendedName>
</protein>
<dbReference type="GO" id="GO:0020037">
    <property type="term" value="F:heme binding"/>
    <property type="evidence" value="ECO:0007669"/>
    <property type="project" value="InterPro"/>
</dbReference>
<dbReference type="FunFam" id="1.10.420.10:FF:000002">
    <property type="entry name" value="Catalase-peroxidase"/>
    <property type="match status" value="1"/>
</dbReference>
<dbReference type="Pfam" id="PF00141">
    <property type="entry name" value="peroxidase"/>
    <property type="match status" value="2"/>
</dbReference>
<evidence type="ECO:0000256" key="8">
    <source>
        <dbReference type="ARBA" id="ARBA00049145"/>
    </source>
</evidence>
<evidence type="ECO:0000256" key="9">
    <source>
        <dbReference type="ARBA" id="ARBA00051651"/>
    </source>
</evidence>
<evidence type="ECO:0000256" key="7">
    <source>
        <dbReference type="ARBA" id="ARBA00023324"/>
    </source>
</evidence>
<dbReference type="SUPFAM" id="SSF48113">
    <property type="entry name" value="Heme-dependent peroxidases"/>
    <property type="match status" value="2"/>
</dbReference>
<dbReference type="EMBL" id="CP050124">
    <property type="protein sequence ID" value="QIP38559.1"/>
    <property type="molecule type" value="Genomic_DNA"/>
</dbReference>
<keyword evidence="3 11" id="KW-0349">Heme</keyword>
<dbReference type="Gene3D" id="1.10.520.10">
    <property type="match status" value="2"/>
</dbReference>
<dbReference type="GO" id="GO:0046872">
    <property type="term" value="F:metal ion binding"/>
    <property type="evidence" value="ECO:0007669"/>
    <property type="project" value="UniProtKB-KW"/>
</dbReference>
<keyword evidence="7 11" id="KW-0376">Hydrogen peroxide</keyword>
<comment type="similarity">
    <text evidence="10 11">Belongs to the peroxidase family. Peroxidase/catalase subfamily.</text>
</comment>
<dbReference type="PANTHER" id="PTHR30555">
    <property type="entry name" value="HYDROPEROXIDASE I, BIFUNCTIONAL CATALASE-PEROXIDASE"/>
    <property type="match status" value="1"/>
</dbReference>
<gene>
    <name evidence="14" type="ORF">G9444_1316</name>
</gene>
<name>A0A6G9CNW7_RHOER</name>
<dbReference type="InterPro" id="IPR002016">
    <property type="entry name" value="Haem_peroxidase"/>
</dbReference>
<dbReference type="CDD" id="cd08200">
    <property type="entry name" value="catalase_peroxidase_2"/>
    <property type="match status" value="1"/>
</dbReference>
<dbReference type="Gene3D" id="1.10.420.10">
    <property type="entry name" value="Peroxidase, domain 2"/>
    <property type="match status" value="2"/>
</dbReference>
<dbReference type="PRINTS" id="PR00460">
    <property type="entry name" value="BPEROXIDASE"/>
</dbReference>
<dbReference type="PROSITE" id="PS00435">
    <property type="entry name" value="PEROXIDASE_1"/>
    <property type="match status" value="1"/>
</dbReference>
<keyword evidence="4 11" id="KW-0479">Metal-binding</keyword>
<comment type="catalytic activity">
    <reaction evidence="8 11">
        <text>2 H2O2 = O2 + 2 H2O</text>
        <dbReference type="Rhea" id="RHEA:20309"/>
        <dbReference type="ChEBI" id="CHEBI:15377"/>
        <dbReference type="ChEBI" id="CHEBI:15379"/>
        <dbReference type="ChEBI" id="CHEBI:16240"/>
        <dbReference type="EC" id="1.11.1.21"/>
    </reaction>
</comment>
<reference evidence="14 15" key="1">
    <citation type="submission" date="2020-03" db="EMBL/GenBank/DDBJ databases">
        <title>Screen low temperature-resistant strains for efficient degradation of petroleum hydrocarbons under the low temperature.</title>
        <authorList>
            <person name="Wang Y."/>
            <person name="Chen J."/>
        </authorList>
    </citation>
    <scope>NUCLEOTIDE SEQUENCE [LARGE SCALE GENOMIC DNA]</scope>
    <source>
        <strain evidence="14 15">KB1</strain>
    </source>
</reference>
<dbReference type="NCBIfam" id="TIGR00198">
    <property type="entry name" value="cat_per_HPI"/>
    <property type="match status" value="1"/>
</dbReference>
<dbReference type="FunFam" id="1.10.420.10:FF:000004">
    <property type="entry name" value="Catalase-peroxidase"/>
    <property type="match status" value="1"/>
</dbReference>
<dbReference type="Proteomes" id="UP000502345">
    <property type="component" value="Chromosome"/>
</dbReference>
<dbReference type="PRINTS" id="PR00458">
    <property type="entry name" value="PEROXIDASE"/>
</dbReference>
<dbReference type="GO" id="GO:0004096">
    <property type="term" value="F:catalase activity"/>
    <property type="evidence" value="ECO:0007669"/>
    <property type="project" value="InterPro"/>
</dbReference>
<evidence type="ECO:0000256" key="1">
    <source>
        <dbReference type="ARBA" id="ARBA00001970"/>
    </source>
</evidence>
<dbReference type="AlphaFoldDB" id="A0A6G9CNW7"/>
<evidence type="ECO:0000259" key="13">
    <source>
        <dbReference type="PROSITE" id="PS50873"/>
    </source>
</evidence>
<dbReference type="NCBIfam" id="NF011635">
    <property type="entry name" value="PRK15061.1"/>
    <property type="match status" value="1"/>
</dbReference>
<evidence type="ECO:0000256" key="4">
    <source>
        <dbReference type="ARBA" id="ARBA00022723"/>
    </source>
</evidence>
<evidence type="ECO:0000256" key="12">
    <source>
        <dbReference type="SAM" id="MobiDB-lite"/>
    </source>
</evidence>
<evidence type="ECO:0000256" key="2">
    <source>
        <dbReference type="ARBA" id="ARBA00022559"/>
    </source>
</evidence>
<comment type="cofactor">
    <cofactor evidence="1 11">
        <name>heme b</name>
        <dbReference type="ChEBI" id="CHEBI:60344"/>
    </cofactor>
</comment>
<feature type="domain" description="Plant heme peroxidase family profile" evidence="13">
    <location>
        <begin position="34"/>
        <end position="309"/>
    </location>
</feature>
<dbReference type="EC" id="1.11.1.21" evidence="11"/>
<keyword evidence="6 11" id="KW-0408">Iron</keyword>